<name>A0ABN0X0V4_9ACTN</name>
<evidence type="ECO:0000313" key="1">
    <source>
        <dbReference type="EMBL" id="GAA0352255.1"/>
    </source>
</evidence>
<protein>
    <submittedName>
        <fullName evidence="1">Uncharacterized protein</fullName>
    </submittedName>
</protein>
<dbReference type="EMBL" id="BAAABM010000045">
    <property type="protein sequence ID" value="GAA0352255.1"/>
    <property type="molecule type" value="Genomic_DNA"/>
</dbReference>
<gene>
    <name evidence="1" type="ORF">GCM10010151_47300</name>
</gene>
<accession>A0ABN0X0V4</accession>
<sequence length="138" mass="14982">MPLPADDIVTNDLREDIRVGDLLYPAEVRRASNGVGAGVLVTVPDVVAVSGEGNGRRAAENLFRFRIGGHRHAESRGEAKADEGDGAARCIRSHKPFLSQTRWTERLCGVSRYAKAELSVSGHPVRSATYPMPRSGMR</sequence>
<keyword evidence="2" id="KW-1185">Reference proteome</keyword>
<evidence type="ECO:0000313" key="2">
    <source>
        <dbReference type="Proteomes" id="UP001501822"/>
    </source>
</evidence>
<comment type="caution">
    <text evidence="1">The sequence shown here is derived from an EMBL/GenBank/DDBJ whole genome shotgun (WGS) entry which is preliminary data.</text>
</comment>
<proteinExistence type="predicted"/>
<organism evidence="1 2">
    <name type="scientific">Actinoallomurus spadix</name>
    <dbReference type="NCBI Taxonomy" id="79912"/>
    <lineage>
        <taxon>Bacteria</taxon>
        <taxon>Bacillati</taxon>
        <taxon>Actinomycetota</taxon>
        <taxon>Actinomycetes</taxon>
        <taxon>Streptosporangiales</taxon>
        <taxon>Thermomonosporaceae</taxon>
        <taxon>Actinoallomurus</taxon>
    </lineage>
</organism>
<dbReference type="Proteomes" id="UP001501822">
    <property type="component" value="Unassembled WGS sequence"/>
</dbReference>
<reference evidence="1 2" key="1">
    <citation type="journal article" date="2019" name="Int. J. Syst. Evol. Microbiol.">
        <title>The Global Catalogue of Microorganisms (GCM) 10K type strain sequencing project: providing services to taxonomists for standard genome sequencing and annotation.</title>
        <authorList>
            <consortium name="The Broad Institute Genomics Platform"/>
            <consortium name="The Broad Institute Genome Sequencing Center for Infectious Disease"/>
            <person name="Wu L."/>
            <person name="Ma J."/>
        </authorList>
    </citation>
    <scope>NUCLEOTIDE SEQUENCE [LARGE SCALE GENOMIC DNA]</scope>
    <source>
        <strain evidence="1 2">JCM 3146</strain>
    </source>
</reference>